<dbReference type="CDD" id="cd00851">
    <property type="entry name" value="MTH1175"/>
    <property type="match status" value="1"/>
</dbReference>
<dbReference type="SUPFAM" id="SSF53146">
    <property type="entry name" value="Nitrogenase accessory factor-like"/>
    <property type="match status" value="1"/>
</dbReference>
<gene>
    <name evidence="3" type="ORF">DRP53_08025</name>
</gene>
<accession>A0A660SFT9</accession>
<reference evidence="3 4" key="1">
    <citation type="submission" date="2018-06" db="EMBL/GenBank/DDBJ databases">
        <title>Extensive metabolic versatility and redundancy in microbially diverse, dynamic hydrothermal sediments.</title>
        <authorList>
            <person name="Dombrowski N."/>
            <person name="Teske A."/>
            <person name="Baker B.J."/>
        </authorList>
    </citation>
    <scope>NUCLEOTIDE SEQUENCE [LARGE SCALE GENOMIC DNA]</scope>
    <source>
        <strain evidence="3">B36_G15</strain>
    </source>
</reference>
<dbReference type="InterPro" id="IPR035205">
    <property type="entry name" value="DUF5320"/>
</dbReference>
<dbReference type="Gene3D" id="3.30.420.130">
    <property type="entry name" value="Dinitrogenase iron-molybdenum cofactor biosynthesis domain"/>
    <property type="match status" value="1"/>
</dbReference>
<protein>
    <submittedName>
        <fullName evidence="3">Dinitrogenase iron-molybdenum cofactor biosynthesis protein</fullName>
    </submittedName>
</protein>
<proteinExistence type="predicted"/>
<organism evidence="3 4">
    <name type="scientific">candidate division WOR-3 bacterium</name>
    <dbReference type="NCBI Taxonomy" id="2052148"/>
    <lineage>
        <taxon>Bacteria</taxon>
        <taxon>Bacteria division WOR-3</taxon>
    </lineage>
</organism>
<feature type="domain" description="Dinitrogenase iron-molybdenum cofactor biosynthesis" evidence="2">
    <location>
        <begin position="13"/>
        <end position="103"/>
    </location>
</feature>
<dbReference type="InterPro" id="IPR003731">
    <property type="entry name" value="Di-Nase_FeMo-co_biosynth"/>
</dbReference>
<dbReference type="InterPro" id="IPR036105">
    <property type="entry name" value="DiNase_FeMo-co_biosyn_sf"/>
</dbReference>
<sequence>MRVVVTANGKDLSSQVDPRFGRCPYYIFIDPETMEFESVENPNVTAIGGAGIQSAQFIANRGAQVVLTGSCGPNAFQTLSAAGIKVIVGVVGSVADAINRYKQGLLQPAIQPNVPPHFGSGLQPGPGMGPGMGRGMGRGMGPGMGFGPMAPRAGPGMMAQPDPAQELAFLRQQADILSQQIELINRKIKEIEGKLKGK</sequence>
<comment type="caution">
    <text evidence="3">The sequence shown here is derived from an EMBL/GenBank/DDBJ whole genome shotgun (WGS) entry which is preliminary data.</text>
</comment>
<dbReference type="AlphaFoldDB" id="A0A660SFT9"/>
<evidence type="ECO:0000313" key="4">
    <source>
        <dbReference type="Proteomes" id="UP000268469"/>
    </source>
</evidence>
<dbReference type="PANTHER" id="PTHR42983:SF1">
    <property type="entry name" value="IRON-MOLYBDENUM PROTEIN"/>
    <property type="match status" value="1"/>
</dbReference>
<evidence type="ECO:0000256" key="1">
    <source>
        <dbReference type="SAM" id="Coils"/>
    </source>
</evidence>
<dbReference type="Pfam" id="PF17253">
    <property type="entry name" value="DUF5320"/>
    <property type="match status" value="1"/>
</dbReference>
<dbReference type="EMBL" id="QNBE01000081">
    <property type="protein sequence ID" value="RKX69503.1"/>
    <property type="molecule type" value="Genomic_DNA"/>
</dbReference>
<keyword evidence="1" id="KW-0175">Coiled coil</keyword>
<dbReference type="InterPro" id="IPR033913">
    <property type="entry name" value="MTH1175_dom"/>
</dbReference>
<name>A0A660SFT9_UNCW3</name>
<dbReference type="Pfam" id="PF02579">
    <property type="entry name" value="Nitro_FeMo-Co"/>
    <property type="match status" value="1"/>
</dbReference>
<feature type="coiled-coil region" evidence="1">
    <location>
        <begin position="167"/>
        <end position="194"/>
    </location>
</feature>
<evidence type="ECO:0000259" key="2">
    <source>
        <dbReference type="Pfam" id="PF02579"/>
    </source>
</evidence>
<dbReference type="PANTHER" id="PTHR42983">
    <property type="entry name" value="DINITROGENASE IRON-MOLYBDENUM COFACTOR PROTEIN-RELATED"/>
    <property type="match status" value="1"/>
</dbReference>
<evidence type="ECO:0000313" key="3">
    <source>
        <dbReference type="EMBL" id="RKX69503.1"/>
    </source>
</evidence>
<dbReference type="Proteomes" id="UP000268469">
    <property type="component" value="Unassembled WGS sequence"/>
</dbReference>